<keyword evidence="3" id="KW-1185">Reference proteome</keyword>
<name>A0ABU1FFL2_9MICO</name>
<protein>
    <submittedName>
        <fullName evidence="2">DEAD/DEAH box helicase family protein</fullName>
    </submittedName>
</protein>
<gene>
    <name evidence="2" type="ORF">RH861_00580</name>
</gene>
<keyword evidence="2" id="KW-0378">Hydrolase</keyword>
<sequence length="855" mass="94275">MEYTLKDYQDDAVKDVLDELASARDLYHGARSRVSSVALTATTGAGKTVMAASVIEALFFGNDEADFAADPGAVVLWFSDDPSLNQQTRNRLDRASGRLRNRLVTIEHPFRYRKLQPGTVYFLNTSKLSANSLLVRTAAMVDSGNALPGLESRPDEVPFTLWDTLRATIEDPSLTLYMVLDEAHRGFGVKTSADKPTIVRRLINGHSGVPPMPIVWGISATVRRFEEAMQAAQVQDTRIRLRTVAVDPVRIQESGLLKDSLELEFPEETGEFNTVLLRRGVRHVKEMTEAWAAYSAAQREPEPVVPLLVLQVPNKPDPEAMARALDVIFDEWRELPPDGIAHVFGEHTQQVFGPHAVPYVSPERVQDATHIRVLLAKDAISTGWDCPRAEMLVSFRPAEDETHITQLLGRMVRTPLARRIEGNDVLNSVKCVVPRFNRQAAEKVLDAIITSGELGNDGEGMFRVLVEPELMTPNPSIPEGVWTKFAELPTQTLPRKGASPVKRLTAIAHALAADGLVPEAGRFAHDRLHGVLAGLAAQYASELAVAEEEVRTVRGGMIRGTATYGMRSEGDFTEAADDMAIRDAYRQGTRVIAPDIARSYVDVLAPDDDDEQIRDAYVRVAALALLPYTRDAIDAAADAITRGWLSVHRVAIKKLPEGRQSLYAELTALAKAPQTVPIALPQNRMEETRTLTGEVLAAIQTRPKHLLSDSLGLFPIGKLNPDEIAVLDTELARSDIMAWYRNPIGGRDALGIAYQDARAAWRLLRPDFVFFTESGGDVKPSIVDPHGAWLPDSLYKLRGMADFAEEHADGFHRLESISRIEGELIVLDFTQEGVRGVVRNAQDADAAYRLAGVRY</sequence>
<dbReference type="InterPro" id="IPR027417">
    <property type="entry name" value="P-loop_NTPase"/>
</dbReference>
<dbReference type="Proteomes" id="UP001260072">
    <property type="component" value="Unassembled WGS sequence"/>
</dbReference>
<keyword evidence="2" id="KW-0067">ATP-binding</keyword>
<proteinExistence type="predicted"/>
<accession>A0ABU1FFL2</accession>
<dbReference type="EMBL" id="JAVKGS010000001">
    <property type="protein sequence ID" value="MDR5690553.1"/>
    <property type="molecule type" value="Genomic_DNA"/>
</dbReference>
<dbReference type="SUPFAM" id="SSF52540">
    <property type="entry name" value="P-loop containing nucleoside triphosphate hydrolases"/>
    <property type="match status" value="1"/>
</dbReference>
<organism evidence="2 3">
    <name type="scientific">Agromyces indicus</name>
    <dbReference type="NCBI Taxonomy" id="758919"/>
    <lineage>
        <taxon>Bacteria</taxon>
        <taxon>Bacillati</taxon>
        <taxon>Actinomycetota</taxon>
        <taxon>Actinomycetes</taxon>
        <taxon>Micrococcales</taxon>
        <taxon>Microbacteriaceae</taxon>
        <taxon>Agromyces</taxon>
    </lineage>
</organism>
<dbReference type="InterPro" id="IPR006935">
    <property type="entry name" value="Helicase/UvrB_N"/>
</dbReference>
<dbReference type="RefSeq" id="WP_310519287.1">
    <property type="nucleotide sequence ID" value="NZ_BAABBS010000001.1"/>
</dbReference>
<keyword evidence="2" id="KW-0347">Helicase</keyword>
<reference evidence="3" key="1">
    <citation type="submission" date="2023-07" db="EMBL/GenBank/DDBJ databases">
        <title>Description of three actinobacteria isolated from air of manufacturing shop in a pharmaceutical factory.</title>
        <authorList>
            <person name="Zhang D.-F."/>
        </authorList>
    </citation>
    <scope>NUCLEOTIDE SEQUENCE [LARGE SCALE GENOMIC DNA]</scope>
    <source>
        <strain evidence="3">CCTCC AB 2011122</strain>
    </source>
</reference>
<evidence type="ECO:0000259" key="1">
    <source>
        <dbReference type="Pfam" id="PF04851"/>
    </source>
</evidence>
<comment type="caution">
    <text evidence="2">The sequence shown here is derived from an EMBL/GenBank/DDBJ whole genome shotgun (WGS) entry which is preliminary data.</text>
</comment>
<dbReference type="Pfam" id="PF04851">
    <property type="entry name" value="ResIII"/>
    <property type="match status" value="1"/>
</dbReference>
<evidence type="ECO:0000313" key="2">
    <source>
        <dbReference type="EMBL" id="MDR5690553.1"/>
    </source>
</evidence>
<dbReference type="Gene3D" id="3.40.50.300">
    <property type="entry name" value="P-loop containing nucleotide triphosphate hydrolases"/>
    <property type="match status" value="2"/>
</dbReference>
<dbReference type="GO" id="GO:0004386">
    <property type="term" value="F:helicase activity"/>
    <property type="evidence" value="ECO:0007669"/>
    <property type="project" value="UniProtKB-KW"/>
</dbReference>
<keyword evidence="2" id="KW-0547">Nucleotide-binding</keyword>
<evidence type="ECO:0000313" key="3">
    <source>
        <dbReference type="Proteomes" id="UP001260072"/>
    </source>
</evidence>
<feature type="domain" description="Helicase/UvrB N-terminal" evidence="1">
    <location>
        <begin position="3"/>
        <end position="188"/>
    </location>
</feature>